<gene>
    <name evidence="7" type="ORF">N8I77_006529</name>
</gene>
<dbReference type="GO" id="GO:0022857">
    <property type="term" value="F:transmembrane transporter activity"/>
    <property type="evidence" value="ECO:0007669"/>
    <property type="project" value="InterPro"/>
</dbReference>
<dbReference type="EMBL" id="JAUJFL010000003">
    <property type="protein sequence ID" value="KAK2607886.1"/>
    <property type="molecule type" value="Genomic_DNA"/>
</dbReference>
<keyword evidence="4 6" id="KW-1133">Transmembrane helix</keyword>
<keyword evidence="5 6" id="KW-0472">Membrane</keyword>
<evidence type="ECO:0000256" key="2">
    <source>
        <dbReference type="ARBA" id="ARBA00022448"/>
    </source>
</evidence>
<comment type="subcellular location">
    <subcellularLocation>
        <location evidence="1">Membrane</location>
        <topology evidence="1">Multi-pass membrane protein</topology>
    </subcellularLocation>
</comment>
<feature type="transmembrane region" description="Helical" evidence="6">
    <location>
        <begin position="165"/>
        <end position="185"/>
    </location>
</feature>
<evidence type="ECO:0000256" key="4">
    <source>
        <dbReference type="ARBA" id="ARBA00022989"/>
    </source>
</evidence>
<feature type="transmembrane region" description="Helical" evidence="6">
    <location>
        <begin position="361"/>
        <end position="387"/>
    </location>
</feature>
<protein>
    <recommendedName>
        <fullName evidence="9">Choline transport protein</fullName>
    </recommendedName>
</protein>
<evidence type="ECO:0008006" key="9">
    <source>
        <dbReference type="Google" id="ProtNLM"/>
    </source>
</evidence>
<evidence type="ECO:0000256" key="3">
    <source>
        <dbReference type="ARBA" id="ARBA00022692"/>
    </source>
</evidence>
<evidence type="ECO:0000313" key="8">
    <source>
        <dbReference type="Proteomes" id="UP001265746"/>
    </source>
</evidence>
<feature type="transmembrane region" description="Helical" evidence="6">
    <location>
        <begin position="231"/>
        <end position="252"/>
    </location>
</feature>
<sequence>MGPNTQIYLLHSTSEAFQNHFDKLCGDYTWTATMASNEKHDLVQVGIANETSTSAISPDIQQDQSLLEKQTRTLRLFSKSQLFAFSLVYLGTGYYVAGNMYFALANGGPAAWVFSYLVVAAGVLCQVAAFSEMASIQPIAGAQYYWTWHFAPQSLKRFLTWMQGWSTWAGYIALLASCLNGNTVILEGLIQLAHPEYKTGGWHTALIMIATVAFCAVINMYAFWLVPWFELLTGFLNVCMVTTLFIVLWAMAPRNSADIFMQTNVSSGWGNYFVSANLGALSNIYLFISFESVVHMGEETQNAKSAVPFALFWSTVTNALMGLVMIITFAMGMPSLNTLLNSASPIVTTLLYATASTKATIAIISGLVVLGISGTMGVVSSVSRLTWAWARDGGLPQYFGHVDAVQRVPLRAVVLATIIASLLSLLNIGSSTYIAFSAIISLSSLAVYLSYAIVLACLLYARLNGGFKPGPWNLGRAGSMVNMLGLVYTVYIMVWLPFPNYLPVTAANMNYCGPVFGLIIIGVVSLWFIRGREHWKGPNRAVVEIVLGEED</sequence>
<proteinExistence type="predicted"/>
<dbReference type="Gene3D" id="1.20.1740.10">
    <property type="entry name" value="Amino acid/polyamine transporter I"/>
    <property type="match status" value="1"/>
</dbReference>
<feature type="transmembrane region" description="Helical" evidence="6">
    <location>
        <begin position="508"/>
        <end position="529"/>
    </location>
</feature>
<evidence type="ECO:0000256" key="1">
    <source>
        <dbReference type="ARBA" id="ARBA00004141"/>
    </source>
</evidence>
<feature type="transmembrane region" description="Helical" evidence="6">
    <location>
        <begin position="110"/>
        <end position="130"/>
    </location>
</feature>
<dbReference type="PANTHER" id="PTHR45649">
    <property type="entry name" value="AMINO-ACID PERMEASE BAT1"/>
    <property type="match status" value="1"/>
</dbReference>
<name>A0AAD9SJD8_PHOAM</name>
<dbReference type="Pfam" id="PF13520">
    <property type="entry name" value="AA_permease_2"/>
    <property type="match status" value="1"/>
</dbReference>
<evidence type="ECO:0000256" key="5">
    <source>
        <dbReference type="ARBA" id="ARBA00023136"/>
    </source>
</evidence>
<keyword evidence="8" id="KW-1185">Reference proteome</keyword>
<dbReference type="GO" id="GO:0016020">
    <property type="term" value="C:membrane"/>
    <property type="evidence" value="ECO:0007669"/>
    <property type="project" value="UniProtKB-SubCell"/>
</dbReference>
<feature type="transmembrane region" description="Helical" evidence="6">
    <location>
        <begin position="473"/>
        <end position="496"/>
    </location>
</feature>
<dbReference type="InterPro" id="IPR002293">
    <property type="entry name" value="AA/rel_permease1"/>
</dbReference>
<feature type="transmembrane region" description="Helical" evidence="6">
    <location>
        <begin position="205"/>
        <end position="224"/>
    </location>
</feature>
<feature type="transmembrane region" description="Helical" evidence="6">
    <location>
        <begin position="434"/>
        <end position="461"/>
    </location>
</feature>
<dbReference type="Proteomes" id="UP001265746">
    <property type="component" value="Unassembled WGS sequence"/>
</dbReference>
<comment type="caution">
    <text evidence="7">The sequence shown here is derived from an EMBL/GenBank/DDBJ whole genome shotgun (WGS) entry which is preliminary data.</text>
</comment>
<feature type="transmembrane region" description="Helical" evidence="6">
    <location>
        <begin position="272"/>
        <end position="294"/>
    </location>
</feature>
<reference evidence="7" key="1">
    <citation type="submission" date="2023-06" db="EMBL/GenBank/DDBJ databases">
        <authorList>
            <person name="Noh H."/>
        </authorList>
    </citation>
    <scope>NUCLEOTIDE SEQUENCE</scope>
    <source>
        <strain evidence="7">DUCC20226</strain>
    </source>
</reference>
<organism evidence="7 8">
    <name type="scientific">Phomopsis amygdali</name>
    <name type="common">Fusicoccum amygdali</name>
    <dbReference type="NCBI Taxonomy" id="1214568"/>
    <lineage>
        <taxon>Eukaryota</taxon>
        <taxon>Fungi</taxon>
        <taxon>Dikarya</taxon>
        <taxon>Ascomycota</taxon>
        <taxon>Pezizomycotina</taxon>
        <taxon>Sordariomycetes</taxon>
        <taxon>Sordariomycetidae</taxon>
        <taxon>Diaporthales</taxon>
        <taxon>Diaporthaceae</taxon>
        <taxon>Diaporthe</taxon>
    </lineage>
</organism>
<feature type="transmembrane region" description="Helical" evidence="6">
    <location>
        <begin position="408"/>
        <end position="428"/>
    </location>
</feature>
<dbReference type="PANTHER" id="PTHR45649:SF5">
    <property type="entry name" value="GABA TRANSPORTER (EUROFUNG)-RELATED"/>
    <property type="match status" value="1"/>
</dbReference>
<keyword evidence="2" id="KW-0813">Transport</keyword>
<evidence type="ECO:0000313" key="7">
    <source>
        <dbReference type="EMBL" id="KAK2607886.1"/>
    </source>
</evidence>
<accession>A0AAD9SJD8</accession>
<feature type="transmembrane region" description="Helical" evidence="6">
    <location>
        <begin position="306"/>
        <end position="331"/>
    </location>
</feature>
<keyword evidence="3 6" id="KW-0812">Transmembrane</keyword>
<feature type="transmembrane region" description="Helical" evidence="6">
    <location>
        <begin position="82"/>
        <end position="104"/>
    </location>
</feature>
<evidence type="ECO:0000256" key="6">
    <source>
        <dbReference type="SAM" id="Phobius"/>
    </source>
</evidence>
<dbReference type="PIRSF" id="PIRSF006060">
    <property type="entry name" value="AA_transporter"/>
    <property type="match status" value="1"/>
</dbReference>
<dbReference type="AlphaFoldDB" id="A0AAD9SJD8"/>